<dbReference type="GO" id="GO:0015035">
    <property type="term" value="F:protein-disulfide reductase activity"/>
    <property type="evidence" value="ECO:0007669"/>
    <property type="project" value="TreeGrafter"/>
</dbReference>
<dbReference type="EMBL" id="JAUESC010000004">
    <property type="protein sequence ID" value="KAK0597228.1"/>
    <property type="molecule type" value="Genomic_DNA"/>
</dbReference>
<evidence type="ECO:0000259" key="1">
    <source>
        <dbReference type="Pfam" id="PF00085"/>
    </source>
</evidence>
<accession>A0AA39SV89</accession>
<dbReference type="InterPro" id="IPR013766">
    <property type="entry name" value="Thioredoxin_domain"/>
</dbReference>
<reference evidence="2" key="2">
    <citation type="submission" date="2023-06" db="EMBL/GenBank/DDBJ databases">
        <authorList>
            <person name="Swenson N.G."/>
            <person name="Wegrzyn J.L."/>
            <person name="Mcevoy S.L."/>
        </authorList>
    </citation>
    <scope>NUCLEOTIDE SEQUENCE</scope>
    <source>
        <strain evidence="2">NS2018</strain>
        <tissue evidence="2">Leaf</tissue>
    </source>
</reference>
<keyword evidence="3" id="KW-1185">Reference proteome</keyword>
<reference evidence="2" key="1">
    <citation type="journal article" date="2022" name="Plant J.">
        <title>Strategies of tolerance reflected in two North American maple genomes.</title>
        <authorList>
            <person name="McEvoy S.L."/>
            <person name="Sezen U.U."/>
            <person name="Trouern-Trend A."/>
            <person name="McMahon S.M."/>
            <person name="Schaberg P.G."/>
            <person name="Yang J."/>
            <person name="Wegrzyn J.L."/>
            <person name="Swenson N.G."/>
        </authorList>
    </citation>
    <scope>NUCLEOTIDE SEQUENCE</scope>
    <source>
        <strain evidence="2">NS2018</strain>
    </source>
</reference>
<dbReference type="Pfam" id="PF00085">
    <property type="entry name" value="Thioredoxin"/>
    <property type="match status" value="1"/>
</dbReference>
<dbReference type="AlphaFoldDB" id="A0AA39SV89"/>
<protein>
    <recommendedName>
        <fullName evidence="1">Thioredoxin domain-containing protein</fullName>
    </recommendedName>
</protein>
<gene>
    <name evidence="2" type="ORF">LWI29_023195</name>
</gene>
<dbReference type="Proteomes" id="UP001168877">
    <property type="component" value="Unassembled WGS sequence"/>
</dbReference>
<dbReference type="SUPFAM" id="SSF52833">
    <property type="entry name" value="Thioredoxin-like"/>
    <property type="match status" value="1"/>
</dbReference>
<name>A0AA39SV89_ACESA</name>
<feature type="domain" description="Thioredoxin" evidence="1">
    <location>
        <begin position="54"/>
        <end position="109"/>
    </location>
</feature>
<dbReference type="PANTHER" id="PTHR45815">
    <property type="entry name" value="PROTEIN DISULFIDE-ISOMERASE A6"/>
    <property type="match status" value="1"/>
</dbReference>
<dbReference type="InterPro" id="IPR036249">
    <property type="entry name" value="Thioredoxin-like_sf"/>
</dbReference>
<dbReference type="PANTHER" id="PTHR45815:SF3">
    <property type="entry name" value="PROTEIN DISULFIDE-ISOMERASE A6"/>
    <property type="match status" value="1"/>
</dbReference>
<evidence type="ECO:0000313" key="2">
    <source>
        <dbReference type="EMBL" id="KAK0597228.1"/>
    </source>
</evidence>
<sequence>MVRRRRSRYPARRRRQIGSTLDIGKSAKVSGDLILDIGDFEGMSKRESIWRIKCGHRKKLAPEWKRAANNLKGKVKLGHVDCDSDKSLMSRFNVQGFPTILVFGKESEELSARGLLLNPSCFCRTKRMSIEIGPSSFASIKKKSRKNTAS</sequence>
<dbReference type="Gene3D" id="3.40.30.10">
    <property type="entry name" value="Glutaredoxin"/>
    <property type="match status" value="1"/>
</dbReference>
<evidence type="ECO:0000313" key="3">
    <source>
        <dbReference type="Proteomes" id="UP001168877"/>
    </source>
</evidence>
<dbReference type="GO" id="GO:0005788">
    <property type="term" value="C:endoplasmic reticulum lumen"/>
    <property type="evidence" value="ECO:0007669"/>
    <property type="project" value="TreeGrafter"/>
</dbReference>
<proteinExistence type="predicted"/>
<comment type="caution">
    <text evidence="2">The sequence shown here is derived from an EMBL/GenBank/DDBJ whole genome shotgun (WGS) entry which is preliminary data.</text>
</comment>
<dbReference type="GO" id="GO:0034976">
    <property type="term" value="P:response to endoplasmic reticulum stress"/>
    <property type="evidence" value="ECO:0007669"/>
    <property type="project" value="TreeGrafter"/>
</dbReference>
<organism evidence="2 3">
    <name type="scientific">Acer saccharum</name>
    <name type="common">Sugar maple</name>
    <dbReference type="NCBI Taxonomy" id="4024"/>
    <lineage>
        <taxon>Eukaryota</taxon>
        <taxon>Viridiplantae</taxon>
        <taxon>Streptophyta</taxon>
        <taxon>Embryophyta</taxon>
        <taxon>Tracheophyta</taxon>
        <taxon>Spermatophyta</taxon>
        <taxon>Magnoliopsida</taxon>
        <taxon>eudicotyledons</taxon>
        <taxon>Gunneridae</taxon>
        <taxon>Pentapetalae</taxon>
        <taxon>rosids</taxon>
        <taxon>malvids</taxon>
        <taxon>Sapindales</taxon>
        <taxon>Sapindaceae</taxon>
        <taxon>Hippocastanoideae</taxon>
        <taxon>Acereae</taxon>
        <taxon>Acer</taxon>
    </lineage>
</organism>